<dbReference type="PANTHER" id="PTHR43289">
    <property type="entry name" value="MITOGEN-ACTIVATED PROTEIN KINASE KINASE KINASE 20-RELATED"/>
    <property type="match status" value="1"/>
</dbReference>
<keyword evidence="10" id="KW-1185">Reference proteome</keyword>
<keyword evidence="3" id="KW-0418">Kinase</keyword>
<dbReference type="SUPFAM" id="SSF56112">
    <property type="entry name" value="Protein kinase-like (PK-like)"/>
    <property type="match status" value="1"/>
</dbReference>
<feature type="compositionally biased region" description="Low complexity" evidence="6">
    <location>
        <begin position="307"/>
        <end position="327"/>
    </location>
</feature>
<dbReference type="Gene3D" id="1.10.510.10">
    <property type="entry name" value="Transferase(Phosphotransferase) domain 1"/>
    <property type="match status" value="1"/>
</dbReference>
<sequence>MTAPNNQTGRLSPQSTLQQRFIIVEQIGRGGMGAVYLATDTRLGNRRVAIKEMSQTHLNTQELAEATARFQREAHMLAALAHPNLPRIYDSFSEQGRSYLVMDYIEGKTLHAILKEYNGQPIPVAQVLSYAHQLCDVLSYLHQQQPPIIFRDIKPTNVMVTNNGHIFLIDFGIARLFKEGQVQDTILLGSPGYAPPEQHGLTQTSPRSDLYALGATLHYCLTGRDPYHAKDHFNFPSARQSNPQVPQELDQLIQRMVAYDERDRPANALEVLQTLRNISQQAGEYTSTIINPASMAPTSYIAPQTNPRTPAVQPTTATAAPHLPTEPMQRTSSHLPTNKSALAPIWTGGFITTFSLVLILTIASSIGAFNFICPSAQPLEAIFSFLLLGITIVAAIGAQGMVARSLLLLTGVTTLISSFALSVETTPAFTRAEGFTINPTSCQIQLMPDLALYNTLLTIGLVASGLLSLYWLTRPTTSANRLILLVAFGVALLCGIAQAFLSEAVIIDSTLKHLLLITALIALIQGMLLVSRMAHSQSVGLTYAPS</sequence>
<evidence type="ECO:0000256" key="7">
    <source>
        <dbReference type="SAM" id="Phobius"/>
    </source>
</evidence>
<dbReference type="PROSITE" id="PS00107">
    <property type="entry name" value="PROTEIN_KINASE_ATP"/>
    <property type="match status" value="1"/>
</dbReference>
<reference evidence="9" key="1">
    <citation type="submission" date="2020-10" db="EMBL/GenBank/DDBJ databases">
        <title>Taxonomic study of unclassified bacteria belonging to the class Ktedonobacteria.</title>
        <authorList>
            <person name="Yabe S."/>
            <person name="Wang C.M."/>
            <person name="Zheng Y."/>
            <person name="Sakai Y."/>
            <person name="Cavaletti L."/>
            <person name="Monciardini P."/>
            <person name="Donadio S."/>
        </authorList>
    </citation>
    <scope>NUCLEOTIDE SEQUENCE</scope>
    <source>
        <strain evidence="9">ID150040</strain>
    </source>
</reference>
<dbReference type="AlphaFoldDB" id="A0A8J3N5S2"/>
<feature type="transmembrane region" description="Helical" evidence="7">
    <location>
        <begin position="513"/>
        <end position="530"/>
    </location>
</feature>
<feature type="binding site" evidence="5">
    <location>
        <position position="51"/>
    </location>
    <ligand>
        <name>ATP</name>
        <dbReference type="ChEBI" id="CHEBI:30616"/>
    </ligand>
</feature>
<evidence type="ECO:0000256" key="5">
    <source>
        <dbReference type="PROSITE-ProRule" id="PRU10141"/>
    </source>
</evidence>
<dbReference type="GO" id="GO:0004674">
    <property type="term" value="F:protein serine/threonine kinase activity"/>
    <property type="evidence" value="ECO:0007669"/>
    <property type="project" value="TreeGrafter"/>
</dbReference>
<gene>
    <name evidence="9" type="ORF">KSF_068360</name>
</gene>
<proteinExistence type="predicted"/>
<keyword evidence="7" id="KW-0472">Membrane</keyword>
<feature type="transmembrane region" description="Helical" evidence="7">
    <location>
        <begin position="345"/>
        <end position="369"/>
    </location>
</feature>
<evidence type="ECO:0000256" key="2">
    <source>
        <dbReference type="ARBA" id="ARBA00022741"/>
    </source>
</evidence>
<evidence type="ECO:0000259" key="8">
    <source>
        <dbReference type="PROSITE" id="PS50011"/>
    </source>
</evidence>
<feature type="transmembrane region" description="Helical" evidence="7">
    <location>
        <begin position="482"/>
        <end position="501"/>
    </location>
</feature>
<dbReference type="InterPro" id="IPR017441">
    <property type="entry name" value="Protein_kinase_ATP_BS"/>
</dbReference>
<evidence type="ECO:0000256" key="6">
    <source>
        <dbReference type="SAM" id="MobiDB-lite"/>
    </source>
</evidence>
<keyword evidence="1" id="KW-0808">Transferase</keyword>
<comment type="caution">
    <text evidence="9">The sequence shown here is derived from an EMBL/GenBank/DDBJ whole genome shotgun (WGS) entry which is preliminary data.</text>
</comment>
<evidence type="ECO:0000256" key="3">
    <source>
        <dbReference type="ARBA" id="ARBA00022777"/>
    </source>
</evidence>
<dbReference type="CDD" id="cd14014">
    <property type="entry name" value="STKc_PknB_like"/>
    <property type="match status" value="1"/>
</dbReference>
<dbReference type="Pfam" id="PF00069">
    <property type="entry name" value="Pkinase"/>
    <property type="match status" value="1"/>
</dbReference>
<organism evidence="9 10">
    <name type="scientific">Reticulibacter mediterranei</name>
    <dbReference type="NCBI Taxonomy" id="2778369"/>
    <lineage>
        <taxon>Bacteria</taxon>
        <taxon>Bacillati</taxon>
        <taxon>Chloroflexota</taxon>
        <taxon>Ktedonobacteria</taxon>
        <taxon>Ktedonobacterales</taxon>
        <taxon>Reticulibacteraceae</taxon>
        <taxon>Reticulibacter</taxon>
    </lineage>
</organism>
<evidence type="ECO:0000256" key="4">
    <source>
        <dbReference type="ARBA" id="ARBA00022840"/>
    </source>
</evidence>
<dbReference type="SMART" id="SM00220">
    <property type="entry name" value="S_TKc"/>
    <property type="match status" value="1"/>
</dbReference>
<keyword evidence="4 5" id="KW-0067">ATP-binding</keyword>
<evidence type="ECO:0000313" key="9">
    <source>
        <dbReference type="EMBL" id="GHO96788.1"/>
    </source>
</evidence>
<dbReference type="Proteomes" id="UP000597444">
    <property type="component" value="Unassembled WGS sequence"/>
</dbReference>
<feature type="transmembrane region" description="Helical" evidence="7">
    <location>
        <begin position="381"/>
        <end position="398"/>
    </location>
</feature>
<protein>
    <recommendedName>
        <fullName evidence="8">Protein kinase domain-containing protein</fullName>
    </recommendedName>
</protein>
<feature type="transmembrane region" description="Helical" evidence="7">
    <location>
        <begin position="450"/>
        <end position="470"/>
    </location>
</feature>
<evidence type="ECO:0000313" key="10">
    <source>
        <dbReference type="Proteomes" id="UP000597444"/>
    </source>
</evidence>
<dbReference type="GO" id="GO:0005524">
    <property type="term" value="F:ATP binding"/>
    <property type="evidence" value="ECO:0007669"/>
    <property type="project" value="UniProtKB-UniRule"/>
</dbReference>
<dbReference type="EMBL" id="BNJK01000001">
    <property type="protein sequence ID" value="GHO96788.1"/>
    <property type="molecule type" value="Genomic_DNA"/>
</dbReference>
<dbReference type="InterPro" id="IPR011009">
    <property type="entry name" value="Kinase-like_dom_sf"/>
</dbReference>
<dbReference type="InterPro" id="IPR000719">
    <property type="entry name" value="Prot_kinase_dom"/>
</dbReference>
<dbReference type="PANTHER" id="PTHR43289:SF34">
    <property type="entry name" value="SERINE_THREONINE-PROTEIN KINASE YBDM-RELATED"/>
    <property type="match status" value="1"/>
</dbReference>
<dbReference type="Gene3D" id="3.30.200.20">
    <property type="entry name" value="Phosphorylase Kinase, domain 1"/>
    <property type="match status" value="1"/>
</dbReference>
<evidence type="ECO:0000256" key="1">
    <source>
        <dbReference type="ARBA" id="ARBA00022679"/>
    </source>
</evidence>
<dbReference type="PROSITE" id="PS50011">
    <property type="entry name" value="PROTEIN_KINASE_DOM"/>
    <property type="match status" value="1"/>
</dbReference>
<dbReference type="RefSeq" id="WP_236065149.1">
    <property type="nucleotide sequence ID" value="NZ_BNJK01000001.1"/>
</dbReference>
<feature type="region of interest" description="Disordered" evidence="6">
    <location>
        <begin position="303"/>
        <end position="334"/>
    </location>
</feature>
<accession>A0A8J3N5S2</accession>
<name>A0A8J3N5S2_9CHLR</name>
<feature type="domain" description="Protein kinase" evidence="8">
    <location>
        <begin position="21"/>
        <end position="276"/>
    </location>
</feature>
<keyword evidence="2 5" id="KW-0547">Nucleotide-binding</keyword>
<keyword evidence="7" id="KW-0812">Transmembrane</keyword>
<feature type="transmembrane region" description="Helical" evidence="7">
    <location>
        <begin position="405"/>
        <end position="423"/>
    </location>
</feature>
<keyword evidence="7" id="KW-1133">Transmembrane helix</keyword>